<dbReference type="InterPro" id="IPR051419">
    <property type="entry name" value="Lys/N-term_MeTrsfase_sf"/>
</dbReference>
<dbReference type="Proteomes" id="UP000000759">
    <property type="component" value="Chromosome 3"/>
</dbReference>
<reference evidence="5 6" key="1">
    <citation type="journal article" date="2008" name="Nature">
        <title>The Phaeodactylum genome reveals the evolutionary history of diatom genomes.</title>
        <authorList>
            <person name="Bowler C."/>
            <person name="Allen A.E."/>
            <person name="Badger J.H."/>
            <person name="Grimwood J."/>
            <person name="Jabbari K."/>
            <person name="Kuo A."/>
            <person name="Maheswari U."/>
            <person name="Martens C."/>
            <person name="Maumus F."/>
            <person name="Otillar R.P."/>
            <person name="Rayko E."/>
            <person name="Salamov A."/>
            <person name="Vandepoele K."/>
            <person name="Beszteri B."/>
            <person name="Gruber A."/>
            <person name="Heijde M."/>
            <person name="Katinka M."/>
            <person name="Mock T."/>
            <person name="Valentin K."/>
            <person name="Verret F."/>
            <person name="Berges J.A."/>
            <person name="Brownlee C."/>
            <person name="Cadoret J.P."/>
            <person name="Chiovitti A."/>
            <person name="Choi C.J."/>
            <person name="Coesel S."/>
            <person name="De Martino A."/>
            <person name="Detter J.C."/>
            <person name="Durkin C."/>
            <person name="Falciatore A."/>
            <person name="Fournet J."/>
            <person name="Haruta M."/>
            <person name="Huysman M.J."/>
            <person name="Jenkins B.D."/>
            <person name="Jiroutova K."/>
            <person name="Jorgensen R.E."/>
            <person name="Joubert Y."/>
            <person name="Kaplan A."/>
            <person name="Kroger N."/>
            <person name="Kroth P.G."/>
            <person name="La Roche J."/>
            <person name="Lindquist E."/>
            <person name="Lommer M."/>
            <person name="Martin-Jezequel V."/>
            <person name="Lopez P.J."/>
            <person name="Lucas S."/>
            <person name="Mangogna M."/>
            <person name="McGinnis K."/>
            <person name="Medlin L.K."/>
            <person name="Montsant A."/>
            <person name="Oudot-Le Secq M.P."/>
            <person name="Napoli C."/>
            <person name="Obornik M."/>
            <person name="Parker M.S."/>
            <person name="Petit J.L."/>
            <person name="Porcel B.M."/>
            <person name="Poulsen N."/>
            <person name="Robison M."/>
            <person name="Rychlewski L."/>
            <person name="Rynearson T.A."/>
            <person name="Schmutz J."/>
            <person name="Shapiro H."/>
            <person name="Siaut M."/>
            <person name="Stanley M."/>
            <person name="Sussman M.R."/>
            <person name="Taylor A.R."/>
            <person name="Vardi A."/>
            <person name="von Dassow P."/>
            <person name="Vyverman W."/>
            <person name="Willis A."/>
            <person name="Wyrwicz L.S."/>
            <person name="Rokhsar D.S."/>
            <person name="Weissenbach J."/>
            <person name="Armbrust E.V."/>
            <person name="Green B.R."/>
            <person name="Van de Peer Y."/>
            <person name="Grigoriev I.V."/>
        </authorList>
    </citation>
    <scope>NUCLEOTIDE SEQUENCE [LARGE SCALE GENOMIC DNA]</scope>
    <source>
        <strain evidence="5 6">CCAP 1055/1</strain>
    </source>
</reference>
<dbReference type="CDD" id="cd02440">
    <property type="entry name" value="AdoMet_MTases"/>
    <property type="match status" value="1"/>
</dbReference>
<dbReference type="PaxDb" id="2850-Phatr44188"/>
<keyword evidence="3" id="KW-0808">Transferase</keyword>
<evidence type="ECO:0000313" key="5">
    <source>
        <dbReference type="EMBL" id="ACI65681.1"/>
    </source>
</evidence>
<feature type="domain" description="Methyltransferase" evidence="4">
    <location>
        <begin position="45"/>
        <end position="161"/>
    </location>
</feature>
<dbReference type="InParanoid" id="B5Y5M5"/>
<dbReference type="Pfam" id="PF13847">
    <property type="entry name" value="Methyltransf_31"/>
    <property type="match status" value="1"/>
</dbReference>
<accession>B5Y5M5</accession>
<protein>
    <recommendedName>
        <fullName evidence="4">Methyltransferase domain-containing protein</fullName>
    </recommendedName>
</protein>
<organism evidence="5 6">
    <name type="scientific">Phaeodactylum tricornutum (strain CCAP 1055/1)</name>
    <dbReference type="NCBI Taxonomy" id="556484"/>
    <lineage>
        <taxon>Eukaryota</taxon>
        <taxon>Sar</taxon>
        <taxon>Stramenopiles</taxon>
        <taxon>Ochrophyta</taxon>
        <taxon>Bacillariophyta</taxon>
        <taxon>Bacillariophyceae</taxon>
        <taxon>Bacillariophycidae</taxon>
        <taxon>Naviculales</taxon>
        <taxon>Phaeodactylaceae</taxon>
        <taxon>Phaeodactylum</taxon>
    </lineage>
</organism>
<dbReference type="SUPFAM" id="SSF53335">
    <property type="entry name" value="S-adenosyl-L-methionine-dependent methyltransferases"/>
    <property type="match status" value="1"/>
</dbReference>
<comment type="similarity">
    <text evidence="1">Belongs to the methyltransferase superfamily.</text>
</comment>
<sequence length="347" mass="39575">MSVVDVMQCDESSEDIRPFEWLTSPSSLGPRIREALEGSVKADGDGSRVLHVGCGSSALGEYLLENSTLYGISRVINVDKDVSTLRRMRSRWKKKNAGLDDCRLQYEQVDLLTEKIKCQSNTIDLVIDKSTLDCTLCSEETTASLLTEVYRLLKANGGVYLLVSFHNVGLLQPLLENCPGTDWDVSHSVMMRQVEDLTSRDTRCISPQKASRMESSTAWTESSCTPDEMYRKTVNVFFCRRRPSGDHTHELDRTSVSHHVNETSNKWYRDESPMLTEQRKMDLRNAFGDGTLDLESCYRMVFSEEERDHLDFEFFLDDWKSFCERGISVGSDHMDYATAVAFLEEMQ</sequence>
<dbReference type="AlphaFoldDB" id="B5Y5M5"/>
<dbReference type="Gene3D" id="3.40.50.150">
    <property type="entry name" value="Vaccinia Virus protein VP39"/>
    <property type="match status" value="1"/>
</dbReference>
<evidence type="ECO:0000256" key="3">
    <source>
        <dbReference type="ARBA" id="ARBA00022679"/>
    </source>
</evidence>
<dbReference type="GO" id="GO:0032259">
    <property type="term" value="P:methylation"/>
    <property type="evidence" value="ECO:0007669"/>
    <property type="project" value="UniProtKB-KW"/>
</dbReference>
<dbReference type="RefSeq" id="XP_002186211.1">
    <property type="nucleotide sequence ID" value="XM_002186175.1"/>
</dbReference>
<evidence type="ECO:0000259" key="4">
    <source>
        <dbReference type="Pfam" id="PF13847"/>
    </source>
</evidence>
<reference evidence="6" key="2">
    <citation type="submission" date="2008-08" db="EMBL/GenBank/DDBJ databases">
        <authorList>
            <consortium name="Diatom Consortium"/>
            <person name="Grigoriev I."/>
            <person name="Grimwood J."/>
            <person name="Kuo A."/>
            <person name="Otillar R.P."/>
            <person name="Salamov A."/>
            <person name="Detter J.C."/>
            <person name="Lindquist E."/>
            <person name="Shapiro H."/>
            <person name="Lucas S."/>
            <person name="Glavina del Rio T."/>
            <person name="Pitluck S."/>
            <person name="Rokhsar D."/>
            <person name="Bowler C."/>
        </authorList>
    </citation>
    <scope>GENOME REANNOTATION</scope>
    <source>
        <strain evidence="6">CCAP 1055/1</strain>
    </source>
</reference>
<name>B5Y5M5_PHATC</name>
<dbReference type="KEGG" id="pti:PHATR_44188"/>
<dbReference type="InterPro" id="IPR025714">
    <property type="entry name" value="Methyltranfer_dom"/>
</dbReference>
<dbReference type="HOGENOM" id="CLU_800414_0_0_1"/>
<dbReference type="PANTHER" id="PTHR12176">
    <property type="entry name" value="SAM-DEPENDENT METHYLTRANSFERASE SUPERFAMILY PROTEIN"/>
    <property type="match status" value="1"/>
</dbReference>
<dbReference type="EMBL" id="CP001142">
    <property type="protein sequence ID" value="ACI65681.1"/>
    <property type="molecule type" value="Genomic_DNA"/>
</dbReference>
<dbReference type="GeneID" id="7203918"/>
<evidence type="ECO:0000256" key="1">
    <source>
        <dbReference type="ARBA" id="ARBA00008361"/>
    </source>
</evidence>
<dbReference type="InterPro" id="IPR029063">
    <property type="entry name" value="SAM-dependent_MTases_sf"/>
</dbReference>
<evidence type="ECO:0000256" key="2">
    <source>
        <dbReference type="ARBA" id="ARBA00022603"/>
    </source>
</evidence>
<dbReference type="OrthoDB" id="411785at2759"/>
<gene>
    <name evidence="5" type="ORF">PHATR_44188</name>
</gene>
<evidence type="ECO:0000313" key="6">
    <source>
        <dbReference type="Proteomes" id="UP000000759"/>
    </source>
</evidence>
<dbReference type="eggNOG" id="ENOG502TMMN">
    <property type="taxonomic scope" value="Eukaryota"/>
</dbReference>
<dbReference type="GO" id="GO:0008168">
    <property type="term" value="F:methyltransferase activity"/>
    <property type="evidence" value="ECO:0007669"/>
    <property type="project" value="UniProtKB-KW"/>
</dbReference>
<dbReference type="PANTHER" id="PTHR12176:SF84">
    <property type="entry name" value="METHYLTRANSFERASE DOMAIN-CONTAINING PROTEIN"/>
    <property type="match status" value="1"/>
</dbReference>
<keyword evidence="6" id="KW-1185">Reference proteome</keyword>
<keyword evidence="2" id="KW-0489">Methyltransferase</keyword>
<proteinExistence type="inferred from homology"/>